<name>A0ABM0GS16_SACKO</name>
<dbReference type="Proteomes" id="UP000694865">
    <property type="component" value="Unplaced"/>
</dbReference>
<keyword evidence="1" id="KW-0732">Signal</keyword>
<keyword evidence="2" id="KW-1185">Reference proteome</keyword>
<dbReference type="GeneID" id="100374778"/>
<proteinExistence type="predicted"/>
<feature type="chain" id="PRO_5046412656" evidence="1">
    <location>
        <begin position="21"/>
        <end position="182"/>
    </location>
</feature>
<feature type="signal peptide" evidence="1">
    <location>
        <begin position="1"/>
        <end position="20"/>
    </location>
</feature>
<gene>
    <name evidence="3" type="primary">LOC100374778</name>
</gene>
<evidence type="ECO:0000313" key="2">
    <source>
        <dbReference type="Proteomes" id="UP000694865"/>
    </source>
</evidence>
<evidence type="ECO:0000313" key="3">
    <source>
        <dbReference type="RefSeq" id="XP_002736075.1"/>
    </source>
</evidence>
<protein>
    <submittedName>
        <fullName evidence="3">Uncharacterized protein LOC100374778</fullName>
    </submittedName>
</protein>
<accession>A0ABM0GS16</accession>
<sequence>MLSPFLAALFLFCAIRWSLALSCYDCVYMEHPTYTVSPDCIDDFQQNSDYKRHCTNVDPVCSIKRILNDDGSHYSITRMCINRNKCTTGCVTDFDNREVCNSCCDEEDYCNGGIVGKATTEKPRTSTETESNCSGHDCTSDASGLTITNYLIVAVLVFRVVTCYNDGGMRKLNCLRRKMGNI</sequence>
<evidence type="ECO:0000256" key="1">
    <source>
        <dbReference type="SAM" id="SignalP"/>
    </source>
</evidence>
<reference evidence="3" key="1">
    <citation type="submission" date="2025-08" db="UniProtKB">
        <authorList>
            <consortium name="RefSeq"/>
        </authorList>
    </citation>
    <scope>IDENTIFICATION</scope>
    <source>
        <tissue evidence="3">Testes</tissue>
    </source>
</reference>
<organism evidence="2 3">
    <name type="scientific">Saccoglossus kowalevskii</name>
    <name type="common">Acorn worm</name>
    <dbReference type="NCBI Taxonomy" id="10224"/>
    <lineage>
        <taxon>Eukaryota</taxon>
        <taxon>Metazoa</taxon>
        <taxon>Hemichordata</taxon>
        <taxon>Enteropneusta</taxon>
        <taxon>Harrimaniidae</taxon>
        <taxon>Saccoglossus</taxon>
    </lineage>
</organism>
<dbReference type="RefSeq" id="XP_002736075.1">
    <property type="nucleotide sequence ID" value="XM_002736029.2"/>
</dbReference>